<dbReference type="VEuPathDB" id="VectorBase:BGLB004276"/>
<sequence length="547" mass="62925">MDLLSSRLVIVFTILSSIFFFNSISGSQTTHKFVIWRYADTVDLTVYICTYVKNQRVNMFCPAKNSSTGWNWLTMLMTTCRHWRFTALDSAQIESNRSYCVLQSPTIATVYVTLSKESIVEQYLVPPVSVWRTEYYVLNNLAGMIVVTPEREVTIEINVIANEEKLRRQKEDLVLPEDRANNFIYFTFCILLLDCILYAFSPFSQPFKVINLDSGATQSYSSDSNFVKLMGKHFMVESNYFMQVVIMLSSSKDGDTFLCTVLPTHLFQSKYFVMLSYEFKNYLLIILSVSGNAQIIVNKKDLLSYTIPLVSLSNHHGRAIFFVELEVQDTKKRYTYEILSTANETFGCYLYGDNTLQRFIMPFFIDKPEDSLTTVMTPQSTTNPNFTSEIQTTKAISRDVQCSNSTVVIDDKIDNDCDGYVDEEEENNKDDDDDDNIDEDTTSTNEYGCRSGWFGSHCDNMCHCEKSLCLPHGYCQQNRTCEPEYFGQQCLFRDLMTTATVSHTEMKSRHFIPCQHYFTVKSPLIISFPTFTLISWIQIEALSIDTL</sequence>
<dbReference type="AlphaFoldDB" id="A0A2C9JLF3"/>
<proteinExistence type="predicted"/>
<reference evidence="3" key="1">
    <citation type="submission" date="2020-05" db="UniProtKB">
        <authorList>
            <consortium name="EnsemblMetazoa"/>
        </authorList>
    </citation>
    <scope>IDENTIFICATION</scope>
    <source>
        <strain evidence="3">BB02</strain>
    </source>
</reference>
<accession>A0A2C9JLF3</accession>
<protein>
    <recommendedName>
        <fullName evidence="5">IgGFc-binding protein N-terminal domain-containing protein</fullName>
    </recommendedName>
</protein>
<dbReference type="VEuPathDB" id="VectorBase:BGLAX_046654"/>
<keyword evidence="2" id="KW-0812">Transmembrane</keyword>
<evidence type="ECO:0000313" key="3">
    <source>
        <dbReference type="EnsemblMetazoa" id="BGLB004276-PB"/>
    </source>
</evidence>
<organism evidence="3 4">
    <name type="scientific">Biomphalaria glabrata</name>
    <name type="common">Bloodfluke planorb</name>
    <name type="synonym">Freshwater snail</name>
    <dbReference type="NCBI Taxonomy" id="6526"/>
    <lineage>
        <taxon>Eukaryota</taxon>
        <taxon>Metazoa</taxon>
        <taxon>Spiralia</taxon>
        <taxon>Lophotrochozoa</taxon>
        <taxon>Mollusca</taxon>
        <taxon>Gastropoda</taxon>
        <taxon>Heterobranchia</taxon>
        <taxon>Euthyneura</taxon>
        <taxon>Panpulmonata</taxon>
        <taxon>Hygrophila</taxon>
        <taxon>Lymnaeoidea</taxon>
        <taxon>Planorbidae</taxon>
        <taxon>Biomphalaria</taxon>
    </lineage>
</organism>
<name>A0A2C9JLF3_BIOGL</name>
<dbReference type="OrthoDB" id="10370005at2759"/>
<dbReference type="EnsemblMetazoa" id="BGLB004276-RB">
    <property type="protein sequence ID" value="BGLB004276-PB"/>
    <property type="gene ID" value="BGLB004276"/>
</dbReference>
<dbReference type="KEGG" id="bgt:106058838"/>
<feature type="transmembrane region" description="Helical" evidence="2">
    <location>
        <begin position="6"/>
        <end position="24"/>
    </location>
</feature>
<keyword evidence="2" id="KW-1133">Transmembrane helix</keyword>
<feature type="transmembrane region" description="Helical" evidence="2">
    <location>
        <begin position="183"/>
        <end position="201"/>
    </location>
</feature>
<evidence type="ECO:0000313" key="4">
    <source>
        <dbReference type="Proteomes" id="UP000076420"/>
    </source>
</evidence>
<gene>
    <name evidence="3" type="primary">106058838</name>
</gene>
<evidence type="ECO:0000256" key="2">
    <source>
        <dbReference type="SAM" id="Phobius"/>
    </source>
</evidence>
<evidence type="ECO:0000256" key="1">
    <source>
        <dbReference type="SAM" id="MobiDB-lite"/>
    </source>
</evidence>
<dbReference type="Proteomes" id="UP000076420">
    <property type="component" value="Unassembled WGS sequence"/>
</dbReference>
<evidence type="ECO:0008006" key="5">
    <source>
        <dbReference type="Google" id="ProtNLM"/>
    </source>
</evidence>
<feature type="region of interest" description="Disordered" evidence="1">
    <location>
        <begin position="415"/>
        <end position="440"/>
    </location>
</feature>
<feature type="compositionally biased region" description="Acidic residues" evidence="1">
    <location>
        <begin position="416"/>
        <end position="440"/>
    </location>
</feature>
<keyword evidence="2" id="KW-0472">Membrane</keyword>